<evidence type="ECO:0000313" key="4">
    <source>
        <dbReference type="Proteomes" id="UP000001491"/>
    </source>
</evidence>
<dbReference type="SUPFAM" id="SSF51344">
    <property type="entry name" value="Epsilon subunit of F1F0-ATP synthase N-terminal domain"/>
    <property type="match status" value="1"/>
</dbReference>
<evidence type="ECO:0000256" key="1">
    <source>
        <dbReference type="ARBA" id="ARBA00023196"/>
    </source>
</evidence>
<dbReference type="InterPro" id="IPR036771">
    <property type="entry name" value="ATPsynth_dsu/esu_N"/>
</dbReference>
<organism evidence="3 4">
    <name type="scientific">Mesomycoplasma conjunctivae (strain ATCC 25834 / NCTC 10147 / HRC/581)</name>
    <name type="common">Mycoplasma conjunctivae</name>
    <dbReference type="NCBI Taxonomy" id="572263"/>
    <lineage>
        <taxon>Bacteria</taxon>
        <taxon>Bacillati</taxon>
        <taxon>Mycoplasmatota</taxon>
        <taxon>Mycoplasmoidales</taxon>
        <taxon>Metamycoplasmataceae</taxon>
        <taxon>Mesomycoplasma</taxon>
    </lineage>
</organism>
<dbReference type="KEGG" id="mco:MCJ_006450"/>
<dbReference type="GO" id="GO:0015986">
    <property type="term" value="P:proton motive force-driven ATP synthesis"/>
    <property type="evidence" value="ECO:0007669"/>
    <property type="project" value="InterPro"/>
</dbReference>
<keyword evidence="4" id="KW-1185">Reference proteome</keyword>
<gene>
    <name evidence="3" type="primary">atpC</name>
    <name evidence="3" type="ordered locus">MCJ_006450</name>
</gene>
<sequence>MKKIKVKIFDKNGIFLEQDTDIVTLKTQVGYRGIMHGATPLIANLVPSILYLGSKNNNQIRYEIQEGVVHSDKQEVQIFLSGIKVLDK</sequence>
<accession>C5J776</accession>
<dbReference type="Proteomes" id="UP000001491">
    <property type="component" value="Chromosome"/>
</dbReference>
<feature type="domain" description="ATP synthase F1 complex delta/epsilon subunit N-terminal" evidence="2">
    <location>
        <begin position="5"/>
        <end position="79"/>
    </location>
</feature>
<protein>
    <submittedName>
        <fullName evidence="3">PUTATIVE ATP synthase epsilon chain</fullName>
    </submittedName>
</protein>
<proteinExistence type="predicted"/>
<evidence type="ECO:0000259" key="2">
    <source>
        <dbReference type="Pfam" id="PF02823"/>
    </source>
</evidence>
<name>C5J776_MESCH</name>
<dbReference type="HOGENOM" id="CLU_084338_5_0_14"/>
<dbReference type="Pfam" id="PF02823">
    <property type="entry name" value="ATP-synt_DE_N"/>
    <property type="match status" value="1"/>
</dbReference>
<reference evidence="4" key="1">
    <citation type="journal article" date="2009" name="BMC Bioinformatics">
        <title>The Mycoplasma conjunctivae genome sequencing, annotation and analysis.</title>
        <authorList>
            <person name="Calderon-Copete S.P."/>
            <person name="Wigger G."/>
            <person name="Wunderlin C."/>
            <person name="Schmidheini T."/>
            <person name="Frey J."/>
            <person name="Quail M.A."/>
            <person name="Falquet L."/>
        </authorList>
    </citation>
    <scope>NUCLEOTIDE SEQUENCE [LARGE SCALE GENOMIC DNA]</scope>
    <source>
        <strain evidence="4">ATCC 25834 / NCTC 10147 / HRC/581</strain>
    </source>
</reference>
<dbReference type="EMBL" id="FM864216">
    <property type="protein sequence ID" value="CAT05339.1"/>
    <property type="molecule type" value="Genomic_DNA"/>
</dbReference>
<keyword evidence="1" id="KW-0066">ATP synthesis</keyword>
<dbReference type="Gene3D" id="2.60.15.10">
    <property type="entry name" value="F0F1 ATP synthase delta/epsilon subunit, N-terminal"/>
    <property type="match status" value="1"/>
</dbReference>
<dbReference type="eggNOG" id="ENOG5031YWD">
    <property type="taxonomic scope" value="Bacteria"/>
</dbReference>
<dbReference type="AlphaFoldDB" id="C5J776"/>
<dbReference type="GO" id="GO:0045259">
    <property type="term" value="C:proton-transporting ATP synthase complex"/>
    <property type="evidence" value="ECO:0007669"/>
    <property type="project" value="UniProtKB-KW"/>
</dbReference>
<dbReference type="InterPro" id="IPR020546">
    <property type="entry name" value="ATP_synth_F1_dsu/esu_N"/>
</dbReference>
<keyword evidence="1" id="KW-0139">CF(1)</keyword>
<evidence type="ECO:0000313" key="3">
    <source>
        <dbReference type="EMBL" id="CAT05339.1"/>
    </source>
</evidence>